<evidence type="ECO:0000256" key="1">
    <source>
        <dbReference type="SAM" id="Phobius"/>
    </source>
</evidence>
<feature type="transmembrane region" description="Helical" evidence="1">
    <location>
        <begin position="127"/>
        <end position="146"/>
    </location>
</feature>
<dbReference type="Proteomes" id="UP000032458">
    <property type="component" value="Unassembled WGS sequence"/>
</dbReference>
<dbReference type="EMBL" id="JRKI01000045">
    <property type="protein sequence ID" value="KIZ14827.1"/>
    <property type="molecule type" value="Genomic_DNA"/>
</dbReference>
<feature type="transmembrane region" description="Helical" evidence="1">
    <location>
        <begin position="158"/>
        <end position="177"/>
    </location>
</feature>
<feature type="transmembrane region" description="Helical" evidence="1">
    <location>
        <begin position="82"/>
        <end position="107"/>
    </location>
</feature>
<evidence type="ECO:0000313" key="3">
    <source>
        <dbReference type="Proteomes" id="UP000032458"/>
    </source>
</evidence>
<keyword evidence="1" id="KW-0472">Membrane</keyword>
<feature type="transmembrane region" description="Helical" evidence="1">
    <location>
        <begin position="197"/>
        <end position="217"/>
    </location>
</feature>
<keyword evidence="3" id="KW-1185">Reference proteome</keyword>
<feature type="transmembrane region" description="Helical" evidence="1">
    <location>
        <begin position="18"/>
        <end position="37"/>
    </location>
</feature>
<accession>A0A0D7CHE7</accession>
<organism evidence="2 3">
    <name type="scientific">Streptomyces natalensis ATCC 27448</name>
    <dbReference type="NCBI Taxonomy" id="1240678"/>
    <lineage>
        <taxon>Bacteria</taxon>
        <taxon>Bacillati</taxon>
        <taxon>Actinomycetota</taxon>
        <taxon>Actinomycetes</taxon>
        <taxon>Kitasatosporales</taxon>
        <taxon>Streptomycetaceae</taxon>
        <taxon>Streptomyces</taxon>
    </lineage>
</organism>
<evidence type="ECO:0000313" key="2">
    <source>
        <dbReference type="EMBL" id="KIZ14827.1"/>
    </source>
</evidence>
<reference evidence="2 3" key="1">
    <citation type="submission" date="2014-09" db="EMBL/GenBank/DDBJ databases">
        <title>Draft genome sequence of Streptomyces natalensis ATCC 27448, producer of the antifungal pimaricin.</title>
        <authorList>
            <person name="Mendes M.V."/>
            <person name="Beites T."/>
            <person name="Pires S."/>
            <person name="Santos C.L."/>
            <person name="Moradas-Ferreira P."/>
        </authorList>
    </citation>
    <scope>NUCLEOTIDE SEQUENCE [LARGE SCALE GENOMIC DNA]</scope>
    <source>
        <strain evidence="2 3">ATCC 27448</strain>
    </source>
</reference>
<feature type="transmembrane region" description="Helical" evidence="1">
    <location>
        <begin position="43"/>
        <end position="62"/>
    </location>
</feature>
<proteinExistence type="predicted"/>
<dbReference type="AlphaFoldDB" id="A0A0D7CHE7"/>
<comment type="caution">
    <text evidence="2">The sequence shown here is derived from an EMBL/GenBank/DDBJ whole genome shotgun (WGS) entry which is preliminary data.</text>
</comment>
<name>A0A0D7CHE7_9ACTN</name>
<gene>
    <name evidence="2" type="ORF">SNA_30610</name>
</gene>
<dbReference type="RefSeq" id="WP_044367566.1">
    <property type="nucleotide sequence ID" value="NZ_JRKI01000045.1"/>
</dbReference>
<protein>
    <submittedName>
        <fullName evidence="2">ABC transporter</fullName>
    </submittedName>
</protein>
<keyword evidence="1" id="KW-1133">Transmembrane helix</keyword>
<sequence>MIALLRYQAALLIGSHRWLPPVILYAAFLAVGIQTGGPMLDSYGFAAAGTLPMAVWLARICVTSEPPAARNCAAAAAGPGRVHLASLLTAALGALLLALGGTAFVALTSDPHFSDHRVAVPVLPATAAGLLTALACVLLGIAIGALCNWPVLRSPGSAIPAGLLAALLLSVLGASPANAAVTGMVSGSAHGTVSMPWLPLAGTVPIAVAAVAAACVLSSRRN</sequence>
<dbReference type="PATRIC" id="fig|1240678.4.peg.6554"/>
<keyword evidence="1" id="KW-0812">Transmembrane</keyword>